<name>A0A7T8KJC4_CALRO</name>
<evidence type="ECO:0000313" key="2">
    <source>
        <dbReference type="Proteomes" id="UP000595437"/>
    </source>
</evidence>
<keyword evidence="2" id="KW-1185">Reference proteome</keyword>
<reference evidence="2" key="1">
    <citation type="submission" date="2021-01" db="EMBL/GenBank/DDBJ databases">
        <title>Caligus Genome Assembly.</title>
        <authorList>
            <person name="Gallardo-Escarate C."/>
        </authorList>
    </citation>
    <scope>NUCLEOTIDE SEQUENCE [LARGE SCALE GENOMIC DNA]</scope>
</reference>
<proteinExistence type="predicted"/>
<dbReference type="Proteomes" id="UP000595437">
    <property type="component" value="Chromosome 1"/>
</dbReference>
<gene>
    <name evidence="1" type="ORF">FKW44_001645</name>
</gene>
<dbReference type="AlphaFoldDB" id="A0A7T8KJC4"/>
<dbReference type="OrthoDB" id="6330736at2759"/>
<protein>
    <submittedName>
        <fullName evidence="1">WilliamsBeuren syndrome chromosomal region 27 proteinlike</fullName>
    </submittedName>
</protein>
<dbReference type="EMBL" id="CP045890">
    <property type="protein sequence ID" value="QQP56843.1"/>
    <property type="molecule type" value="Genomic_DNA"/>
</dbReference>
<sequence length="56" mass="6190">MIRDEYSHSDPKLSILTSKSIGLVSDKQCSVFVGPIKFEHFDGSSDGSFSTPEERP</sequence>
<accession>A0A7T8KJC4</accession>
<organism evidence="1 2">
    <name type="scientific">Caligus rogercresseyi</name>
    <name type="common">Sea louse</name>
    <dbReference type="NCBI Taxonomy" id="217165"/>
    <lineage>
        <taxon>Eukaryota</taxon>
        <taxon>Metazoa</taxon>
        <taxon>Ecdysozoa</taxon>
        <taxon>Arthropoda</taxon>
        <taxon>Crustacea</taxon>
        <taxon>Multicrustacea</taxon>
        <taxon>Hexanauplia</taxon>
        <taxon>Copepoda</taxon>
        <taxon>Siphonostomatoida</taxon>
        <taxon>Caligidae</taxon>
        <taxon>Caligus</taxon>
    </lineage>
</organism>
<evidence type="ECO:0000313" key="1">
    <source>
        <dbReference type="EMBL" id="QQP56843.1"/>
    </source>
</evidence>